<protein>
    <recommendedName>
        <fullName evidence="2">GIY-YIG domain-containing protein</fullName>
    </recommendedName>
</protein>
<evidence type="ECO:0000259" key="2">
    <source>
        <dbReference type="PROSITE" id="PS50164"/>
    </source>
</evidence>
<feature type="domain" description="GIY-YIG" evidence="2">
    <location>
        <begin position="2"/>
        <end position="78"/>
    </location>
</feature>
<proteinExistence type="inferred from homology"/>
<evidence type="ECO:0000313" key="3">
    <source>
        <dbReference type="EMBL" id="OGY92108.1"/>
    </source>
</evidence>
<accession>A0A1G2BSY2</accession>
<dbReference type="InterPro" id="IPR000305">
    <property type="entry name" value="GIY-YIG_endonuc"/>
</dbReference>
<dbReference type="SUPFAM" id="SSF82771">
    <property type="entry name" value="GIY-YIG endonuclease"/>
    <property type="match status" value="1"/>
</dbReference>
<organism evidence="3 4">
    <name type="scientific">Candidatus Komeilibacteria bacterium RIFCSPLOWO2_01_FULL_53_11</name>
    <dbReference type="NCBI Taxonomy" id="1798552"/>
    <lineage>
        <taxon>Bacteria</taxon>
        <taxon>Candidatus Komeiliibacteriota</taxon>
    </lineage>
</organism>
<gene>
    <name evidence="3" type="ORF">A3B31_01515</name>
</gene>
<evidence type="ECO:0000313" key="4">
    <source>
        <dbReference type="Proteomes" id="UP000177349"/>
    </source>
</evidence>
<comment type="similarity">
    <text evidence="1">Belongs to the UPF0213 family.</text>
</comment>
<dbReference type="Proteomes" id="UP000177349">
    <property type="component" value="Unassembled WGS sequence"/>
</dbReference>
<dbReference type="CDD" id="cd10449">
    <property type="entry name" value="GIY-YIG_SLX1_like"/>
    <property type="match status" value="1"/>
</dbReference>
<sequence length="88" mass="10749">MKFYFVYVLLSDTDGRFYIGRSEFVERRFFEHQAGKNISTFRRIPFRLIFYEAFAAKRDAIRRERYFKTSKGKTTLRQMLREFLNTPA</sequence>
<dbReference type="InterPro" id="IPR050190">
    <property type="entry name" value="UPF0213_domain"/>
</dbReference>
<dbReference type="InterPro" id="IPR035901">
    <property type="entry name" value="GIY-YIG_endonuc_sf"/>
</dbReference>
<dbReference type="PANTHER" id="PTHR34477">
    <property type="entry name" value="UPF0213 PROTEIN YHBQ"/>
    <property type="match status" value="1"/>
</dbReference>
<evidence type="ECO:0000256" key="1">
    <source>
        <dbReference type="ARBA" id="ARBA00007435"/>
    </source>
</evidence>
<reference evidence="3 4" key="1">
    <citation type="journal article" date="2016" name="Nat. Commun.">
        <title>Thousands of microbial genomes shed light on interconnected biogeochemical processes in an aquifer system.</title>
        <authorList>
            <person name="Anantharaman K."/>
            <person name="Brown C.T."/>
            <person name="Hug L.A."/>
            <person name="Sharon I."/>
            <person name="Castelle C.J."/>
            <person name="Probst A.J."/>
            <person name="Thomas B.C."/>
            <person name="Singh A."/>
            <person name="Wilkins M.J."/>
            <person name="Karaoz U."/>
            <person name="Brodie E.L."/>
            <person name="Williams K.H."/>
            <person name="Hubbard S.S."/>
            <person name="Banfield J.F."/>
        </authorList>
    </citation>
    <scope>NUCLEOTIDE SEQUENCE [LARGE SCALE GENOMIC DNA]</scope>
</reference>
<dbReference type="PROSITE" id="PS50164">
    <property type="entry name" value="GIY_YIG"/>
    <property type="match status" value="1"/>
</dbReference>
<dbReference type="Pfam" id="PF01541">
    <property type="entry name" value="GIY-YIG"/>
    <property type="match status" value="1"/>
</dbReference>
<dbReference type="Gene3D" id="3.40.1440.10">
    <property type="entry name" value="GIY-YIG endonuclease"/>
    <property type="match status" value="1"/>
</dbReference>
<dbReference type="EMBL" id="MHKN01000024">
    <property type="protein sequence ID" value="OGY92108.1"/>
    <property type="molecule type" value="Genomic_DNA"/>
</dbReference>
<dbReference type="PANTHER" id="PTHR34477:SF1">
    <property type="entry name" value="UPF0213 PROTEIN YHBQ"/>
    <property type="match status" value="1"/>
</dbReference>
<comment type="caution">
    <text evidence="3">The sequence shown here is derived from an EMBL/GenBank/DDBJ whole genome shotgun (WGS) entry which is preliminary data.</text>
</comment>
<name>A0A1G2BSY2_9BACT</name>
<dbReference type="AlphaFoldDB" id="A0A1G2BSY2"/>